<gene>
    <name evidence="1" type="ORF">JBS370_LOCUS9177</name>
</gene>
<comment type="caution">
    <text evidence="1">The sequence shown here is derived from an EMBL/GenBank/DDBJ whole genome shotgun (WGS) entry which is preliminary data.</text>
</comment>
<sequence>MTSNGDDDIKSMFVYTRTYLDEFRTETANQLEKTLSIQDNVSAAELLIVNDKNKLIELNKKLDQEIISFGYLKESIEKLQYLSNHQNQQELCHVYFDLIKIKTRTRSSGFDKMRQSYKAFLPFNKDHKNIHDCSIRIRYENVCFILMKQ</sequence>
<reference evidence="1" key="1">
    <citation type="submission" date="2021-02" db="EMBL/GenBank/DDBJ databases">
        <authorList>
            <person name="Nowell W R."/>
        </authorList>
    </citation>
    <scope>NUCLEOTIDE SEQUENCE</scope>
</reference>
<evidence type="ECO:0000313" key="2">
    <source>
        <dbReference type="Proteomes" id="UP000663836"/>
    </source>
</evidence>
<dbReference type="EMBL" id="CAJOBD010000612">
    <property type="protein sequence ID" value="CAF3695960.1"/>
    <property type="molecule type" value="Genomic_DNA"/>
</dbReference>
<organism evidence="1 2">
    <name type="scientific">Rotaria sordida</name>
    <dbReference type="NCBI Taxonomy" id="392033"/>
    <lineage>
        <taxon>Eukaryota</taxon>
        <taxon>Metazoa</taxon>
        <taxon>Spiralia</taxon>
        <taxon>Gnathifera</taxon>
        <taxon>Rotifera</taxon>
        <taxon>Eurotatoria</taxon>
        <taxon>Bdelloidea</taxon>
        <taxon>Philodinida</taxon>
        <taxon>Philodinidae</taxon>
        <taxon>Rotaria</taxon>
    </lineage>
</organism>
<name>A0A818UCF8_9BILA</name>
<protein>
    <submittedName>
        <fullName evidence="1">Uncharacterized protein</fullName>
    </submittedName>
</protein>
<dbReference type="Proteomes" id="UP000663836">
    <property type="component" value="Unassembled WGS sequence"/>
</dbReference>
<evidence type="ECO:0000313" key="1">
    <source>
        <dbReference type="EMBL" id="CAF3695960.1"/>
    </source>
</evidence>
<dbReference type="AlphaFoldDB" id="A0A818UCF8"/>
<accession>A0A818UCF8</accession>
<proteinExistence type="predicted"/>